<evidence type="ECO:0000256" key="1">
    <source>
        <dbReference type="SAM" id="MobiDB-lite"/>
    </source>
</evidence>
<accession>A0A8H4LX46</accession>
<feature type="compositionally biased region" description="Basic and acidic residues" evidence="1">
    <location>
        <begin position="568"/>
        <end position="591"/>
    </location>
</feature>
<reference evidence="3 4" key="1">
    <citation type="journal article" date="2020" name="Genome Biol. Evol.">
        <title>A new high-quality draft genome assembly of the Chinese cordyceps Ophiocordyceps sinensis.</title>
        <authorList>
            <person name="Shu R."/>
            <person name="Zhang J."/>
            <person name="Meng Q."/>
            <person name="Zhang H."/>
            <person name="Zhou G."/>
            <person name="Li M."/>
            <person name="Wu P."/>
            <person name="Zhao Y."/>
            <person name="Chen C."/>
            <person name="Qin Q."/>
        </authorList>
    </citation>
    <scope>NUCLEOTIDE SEQUENCE [LARGE SCALE GENOMIC DNA]</scope>
    <source>
        <strain evidence="3 4">IOZ07</strain>
    </source>
</reference>
<comment type="caution">
    <text evidence="3">The sequence shown here is derived from an EMBL/GenBank/DDBJ whole genome shotgun (WGS) entry which is preliminary data.</text>
</comment>
<gene>
    <name evidence="3" type="ORF">G6O67_006854</name>
</gene>
<name>A0A8H4LX46_9HYPO</name>
<dbReference type="OrthoDB" id="10264848at2759"/>
<dbReference type="InterPro" id="IPR037191">
    <property type="entry name" value="VPS9_dom_sf"/>
</dbReference>
<dbReference type="InterPro" id="IPR003123">
    <property type="entry name" value="VPS9"/>
</dbReference>
<feature type="compositionally biased region" description="Polar residues" evidence="1">
    <location>
        <begin position="522"/>
        <end position="531"/>
    </location>
</feature>
<dbReference type="SMART" id="SM00167">
    <property type="entry name" value="VPS9"/>
    <property type="match status" value="1"/>
</dbReference>
<evidence type="ECO:0000259" key="2">
    <source>
        <dbReference type="PROSITE" id="PS51205"/>
    </source>
</evidence>
<feature type="compositionally biased region" description="Low complexity" evidence="1">
    <location>
        <begin position="429"/>
        <end position="440"/>
    </location>
</feature>
<sequence>MIAYPPAQQPMASQNSQAFRPPATRMPSYPQVSVRDENDSLKQPKRSHTFHNGSPTQRQREPSKVNANDNAGPDAFETAEATDNEDANDVTRASVDLDDLPIELITLTDSFIDSLGAKVHPTPPNIDRLSQRFQEFYALASSHVGTHISALASRHSRDASPAPSGTSISSAASRLRSKAASFGTKDKAKTEAEQQMITADELADRKRARKALEVKRGLLEEAVERRLCEGIYGRIYRHRSTQDEAQDDKLRSKTAALALVGIGLADLGVETGEVTPSTPESAADKEKDVREWLGQARADLTRMGESSYPLGKLNNLKAAHKSIVNTLAHFHPSASADEIMPMLIYTLITMPPEKLHIMSDLHFIQQFRWEPKLTGEAAYCLTNLEAAISFLQTVDLATLREDEQPSGQPKSATQPGTPRAETFPPAYPQGPQGPQGATTPIKDAGEDNPDNASATKSALPPPAVKTPNMLKNRRLSELVNTPAQAFGAASDAVFSTADQGLKTISSSLGDSYSFLLGKLRDGQQSTKSSSIAVPRTLDDARKLVSTPPPEEDDGASGANSAVSAEDAEQIKRSPVREDRAVNVMGRRRESSVESAKSGRSAGSNKKVLFTEESKSSTSFLSSGQSPAVLEQVRSLGSSFNPLGRLSNIGMIRGFGRNTPTPTATASPKDIGKTSDGGDLASAFPDIADALPPKEGPKEGPKVAPPNKRFLELQDPGELRLSEVQDLLGEYRRMAEALRSLGAFEYS</sequence>
<feature type="compositionally biased region" description="Polar residues" evidence="1">
    <location>
        <begin position="405"/>
        <end position="416"/>
    </location>
</feature>
<dbReference type="InterPro" id="IPR045046">
    <property type="entry name" value="Vps9-like"/>
</dbReference>
<dbReference type="PROSITE" id="PS51205">
    <property type="entry name" value="VPS9"/>
    <property type="match status" value="1"/>
</dbReference>
<dbReference type="Gene3D" id="1.20.1050.80">
    <property type="entry name" value="VPS9 domain"/>
    <property type="match status" value="1"/>
</dbReference>
<feature type="region of interest" description="Disordered" evidence="1">
    <location>
        <begin position="154"/>
        <end position="173"/>
    </location>
</feature>
<dbReference type="GO" id="GO:0005829">
    <property type="term" value="C:cytosol"/>
    <property type="evidence" value="ECO:0007669"/>
    <property type="project" value="TreeGrafter"/>
</dbReference>
<dbReference type="GO" id="GO:0016192">
    <property type="term" value="P:vesicle-mediated transport"/>
    <property type="evidence" value="ECO:0007669"/>
    <property type="project" value="InterPro"/>
</dbReference>
<dbReference type="AlphaFoldDB" id="A0A8H4LX46"/>
<protein>
    <recommendedName>
        <fullName evidence="2">VPS9 domain-containing protein</fullName>
    </recommendedName>
</protein>
<evidence type="ECO:0000313" key="3">
    <source>
        <dbReference type="EMBL" id="KAF4506810.1"/>
    </source>
</evidence>
<feature type="region of interest" description="Disordered" evidence="1">
    <location>
        <begin position="521"/>
        <end position="608"/>
    </location>
</feature>
<dbReference type="GO" id="GO:0005085">
    <property type="term" value="F:guanyl-nucleotide exchange factor activity"/>
    <property type="evidence" value="ECO:0007669"/>
    <property type="project" value="InterPro"/>
</dbReference>
<evidence type="ECO:0000313" key="4">
    <source>
        <dbReference type="Proteomes" id="UP000557566"/>
    </source>
</evidence>
<dbReference type="PANTHER" id="PTHR23101">
    <property type="entry name" value="RAB GDP/GTP EXCHANGE FACTOR"/>
    <property type="match status" value="1"/>
</dbReference>
<dbReference type="Proteomes" id="UP000557566">
    <property type="component" value="Unassembled WGS sequence"/>
</dbReference>
<feature type="region of interest" description="Disordered" evidence="1">
    <location>
        <begin position="1"/>
        <end position="75"/>
    </location>
</feature>
<dbReference type="PANTHER" id="PTHR23101:SF97">
    <property type="entry name" value="DOMAIN PROTEIN, PUTATIVE (AFU_ORTHOLOGUE AFUA_2G10890)-RELATED"/>
    <property type="match status" value="1"/>
</dbReference>
<dbReference type="GO" id="GO:0030139">
    <property type="term" value="C:endocytic vesicle"/>
    <property type="evidence" value="ECO:0007669"/>
    <property type="project" value="TreeGrafter"/>
</dbReference>
<dbReference type="EMBL" id="JAAVMX010000007">
    <property type="protein sequence ID" value="KAF4506810.1"/>
    <property type="molecule type" value="Genomic_DNA"/>
</dbReference>
<dbReference type="Pfam" id="PF02204">
    <property type="entry name" value="VPS9"/>
    <property type="match status" value="1"/>
</dbReference>
<keyword evidence="4" id="KW-1185">Reference proteome</keyword>
<dbReference type="SUPFAM" id="SSF109993">
    <property type="entry name" value="VPS9 domain"/>
    <property type="match status" value="1"/>
</dbReference>
<feature type="region of interest" description="Disordered" evidence="1">
    <location>
        <begin position="400"/>
        <end position="468"/>
    </location>
</feature>
<feature type="region of interest" description="Disordered" evidence="1">
    <location>
        <begin position="657"/>
        <end position="707"/>
    </location>
</feature>
<dbReference type="GO" id="GO:0031267">
    <property type="term" value="F:small GTPase binding"/>
    <property type="evidence" value="ECO:0007669"/>
    <property type="project" value="TreeGrafter"/>
</dbReference>
<proteinExistence type="predicted"/>
<organism evidence="3 4">
    <name type="scientific">Ophiocordyceps sinensis</name>
    <dbReference type="NCBI Taxonomy" id="72228"/>
    <lineage>
        <taxon>Eukaryota</taxon>
        <taxon>Fungi</taxon>
        <taxon>Dikarya</taxon>
        <taxon>Ascomycota</taxon>
        <taxon>Pezizomycotina</taxon>
        <taxon>Sordariomycetes</taxon>
        <taxon>Hypocreomycetidae</taxon>
        <taxon>Hypocreales</taxon>
        <taxon>Ophiocordycipitaceae</taxon>
        <taxon>Ophiocordyceps</taxon>
    </lineage>
</organism>
<feature type="domain" description="VPS9" evidence="2">
    <location>
        <begin position="244"/>
        <end position="400"/>
    </location>
</feature>